<dbReference type="InterPro" id="IPR001272">
    <property type="entry name" value="PEP_carboxykinase_ATP"/>
</dbReference>
<evidence type="ECO:0000313" key="3">
    <source>
        <dbReference type="EMBL" id="HEC05741.1"/>
    </source>
</evidence>
<dbReference type="AlphaFoldDB" id="A0A831RRN2"/>
<keyword evidence="1" id="KW-0312">Gluconeogenesis</keyword>
<gene>
    <name evidence="3" type="ORF">ENJ12_02740</name>
</gene>
<dbReference type="SUPFAM" id="SSF68923">
    <property type="entry name" value="PEP carboxykinase N-terminal domain"/>
    <property type="match status" value="1"/>
</dbReference>
<keyword evidence="2" id="KW-0210">Decarboxylase</keyword>
<dbReference type="Proteomes" id="UP000886339">
    <property type="component" value="Unassembled WGS sequence"/>
</dbReference>
<proteinExistence type="predicted"/>
<dbReference type="GO" id="GO:0006094">
    <property type="term" value="P:gluconeogenesis"/>
    <property type="evidence" value="ECO:0007669"/>
    <property type="project" value="UniProtKB-KW"/>
</dbReference>
<dbReference type="InterPro" id="IPR008210">
    <property type="entry name" value="PEP_carboxykinase_N"/>
</dbReference>
<feature type="non-terminal residue" evidence="3">
    <location>
        <position position="170"/>
    </location>
</feature>
<dbReference type="PANTHER" id="PTHR30031:SF0">
    <property type="entry name" value="PHOSPHOENOLPYRUVATE CARBOXYKINASE (ATP)"/>
    <property type="match status" value="1"/>
</dbReference>
<keyword evidence="2" id="KW-0456">Lyase</keyword>
<sequence length="170" mass="19736">MHETSGITHSPYGLDNHGLHNLNDIYWNLPTPRLIEQAIIRREGQLSHLGPLVVRTGHHTGRSANDKFIVDEPSVSDEIWWGEINRPISEEAFDRLHKRMVNHLQNRDVYVQDCFVGADKRHRMPIRVITENAWHNLFARNVFIMATEEELAVHQPEFTVINAPRFHSVP</sequence>
<evidence type="ECO:0000256" key="2">
    <source>
        <dbReference type="ARBA" id="ARBA00022793"/>
    </source>
</evidence>
<evidence type="ECO:0000256" key="1">
    <source>
        <dbReference type="ARBA" id="ARBA00022432"/>
    </source>
</evidence>
<reference evidence="3" key="1">
    <citation type="journal article" date="2020" name="mSystems">
        <title>Genome- and Community-Level Interaction Insights into Carbon Utilization and Element Cycling Functions of Hydrothermarchaeota in Hydrothermal Sediment.</title>
        <authorList>
            <person name="Zhou Z."/>
            <person name="Liu Y."/>
            <person name="Xu W."/>
            <person name="Pan J."/>
            <person name="Luo Z.H."/>
            <person name="Li M."/>
        </authorList>
    </citation>
    <scope>NUCLEOTIDE SEQUENCE [LARGE SCALE GENOMIC DNA]</scope>
    <source>
        <strain evidence="3">HyVt-458</strain>
    </source>
</reference>
<dbReference type="GO" id="GO:0005524">
    <property type="term" value="F:ATP binding"/>
    <property type="evidence" value="ECO:0007669"/>
    <property type="project" value="InterPro"/>
</dbReference>
<dbReference type="GO" id="GO:0004612">
    <property type="term" value="F:phosphoenolpyruvate carboxykinase (ATP) activity"/>
    <property type="evidence" value="ECO:0007669"/>
    <property type="project" value="InterPro"/>
</dbReference>
<dbReference type="EMBL" id="DRLF01000105">
    <property type="protein sequence ID" value="HEC05741.1"/>
    <property type="molecule type" value="Genomic_DNA"/>
</dbReference>
<comment type="caution">
    <text evidence="3">The sequence shown here is derived from an EMBL/GenBank/DDBJ whole genome shotgun (WGS) entry which is preliminary data.</text>
</comment>
<dbReference type="Pfam" id="PF01293">
    <property type="entry name" value="PEPCK_ATP"/>
    <property type="match status" value="1"/>
</dbReference>
<name>A0A831RRN2_9GAMM</name>
<dbReference type="Gene3D" id="3.40.449.10">
    <property type="entry name" value="Phosphoenolpyruvate Carboxykinase, domain 1"/>
    <property type="match status" value="1"/>
</dbReference>
<dbReference type="GO" id="GO:0005829">
    <property type="term" value="C:cytosol"/>
    <property type="evidence" value="ECO:0007669"/>
    <property type="project" value="TreeGrafter"/>
</dbReference>
<accession>A0A831RRN2</accession>
<organism evidence="3">
    <name type="scientific">Thiolapillus brandeum</name>
    <dbReference type="NCBI Taxonomy" id="1076588"/>
    <lineage>
        <taxon>Bacteria</taxon>
        <taxon>Pseudomonadati</taxon>
        <taxon>Pseudomonadota</taxon>
        <taxon>Gammaproteobacteria</taxon>
        <taxon>Chromatiales</taxon>
        <taxon>Sedimenticolaceae</taxon>
        <taxon>Thiolapillus</taxon>
    </lineage>
</organism>
<protein>
    <submittedName>
        <fullName evidence="3">Phosphoenolpyruvate carboxykinase (ATP)</fullName>
    </submittedName>
</protein>
<dbReference type="PANTHER" id="PTHR30031">
    <property type="entry name" value="PHOSPHOENOLPYRUVATE CARBOXYKINASE ATP"/>
    <property type="match status" value="1"/>
</dbReference>